<feature type="compositionally biased region" description="Basic and acidic residues" evidence="1">
    <location>
        <begin position="32"/>
        <end position="43"/>
    </location>
</feature>
<name>A0A426XK14_ENSVE</name>
<proteinExistence type="predicted"/>
<dbReference type="Proteomes" id="UP000287651">
    <property type="component" value="Unassembled WGS sequence"/>
</dbReference>
<protein>
    <recommendedName>
        <fullName evidence="4">Protein kinase domain-containing protein</fullName>
    </recommendedName>
</protein>
<feature type="non-terminal residue" evidence="2">
    <location>
        <position position="123"/>
    </location>
</feature>
<evidence type="ECO:0000313" key="2">
    <source>
        <dbReference type="EMBL" id="RRT39792.1"/>
    </source>
</evidence>
<evidence type="ECO:0008006" key="4">
    <source>
        <dbReference type="Google" id="ProtNLM"/>
    </source>
</evidence>
<organism evidence="2 3">
    <name type="scientific">Ensete ventricosum</name>
    <name type="common">Abyssinian banana</name>
    <name type="synonym">Musa ensete</name>
    <dbReference type="NCBI Taxonomy" id="4639"/>
    <lineage>
        <taxon>Eukaryota</taxon>
        <taxon>Viridiplantae</taxon>
        <taxon>Streptophyta</taxon>
        <taxon>Embryophyta</taxon>
        <taxon>Tracheophyta</taxon>
        <taxon>Spermatophyta</taxon>
        <taxon>Magnoliopsida</taxon>
        <taxon>Liliopsida</taxon>
        <taxon>Zingiberales</taxon>
        <taxon>Musaceae</taxon>
        <taxon>Ensete</taxon>
    </lineage>
</organism>
<dbReference type="Gene3D" id="1.10.510.10">
    <property type="entry name" value="Transferase(Phosphotransferase) domain 1"/>
    <property type="match status" value="1"/>
</dbReference>
<dbReference type="AlphaFoldDB" id="A0A426XK14"/>
<sequence length="123" mass="14127">MRGGNVTEEGRRRGSGAGGEEGRRRLRRKRRGEVTAHTEKRERGEDTMWSLGAIMYEMLVGYPPFYSDDPMTTCHKGDKVGYKSTETRLSKLLDVNSILMHAHNVDYKVRRTGPYRRTKILPV</sequence>
<evidence type="ECO:0000256" key="1">
    <source>
        <dbReference type="SAM" id="MobiDB-lite"/>
    </source>
</evidence>
<dbReference type="EMBL" id="AMZH03019887">
    <property type="protein sequence ID" value="RRT39792.1"/>
    <property type="molecule type" value="Genomic_DNA"/>
</dbReference>
<feature type="region of interest" description="Disordered" evidence="1">
    <location>
        <begin position="1"/>
        <end position="43"/>
    </location>
</feature>
<accession>A0A426XK14</accession>
<comment type="caution">
    <text evidence="2">The sequence shown here is derived from an EMBL/GenBank/DDBJ whole genome shotgun (WGS) entry which is preliminary data.</text>
</comment>
<dbReference type="SUPFAM" id="SSF56112">
    <property type="entry name" value="Protein kinase-like (PK-like)"/>
    <property type="match status" value="1"/>
</dbReference>
<gene>
    <name evidence="2" type="ORF">B296_00058888</name>
</gene>
<reference evidence="2 3" key="1">
    <citation type="journal article" date="2014" name="Agronomy (Basel)">
        <title>A Draft Genome Sequence for Ensete ventricosum, the Drought-Tolerant Tree Against Hunger.</title>
        <authorList>
            <person name="Harrison J."/>
            <person name="Moore K.A."/>
            <person name="Paszkiewicz K."/>
            <person name="Jones T."/>
            <person name="Grant M."/>
            <person name="Ambacheew D."/>
            <person name="Muzemil S."/>
            <person name="Studholme D.J."/>
        </authorList>
    </citation>
    <scope>NUCLEOTIDE SEQUENCE [LARGE SCALE GENOMIC DNA]</scope>
</reference>
<evidence type="ECO:0000313" key="3">
    <source>
        <dbReference type="Proteomes" id="UP000287651"/>
    </source>
</evidence>
<dbReference type="InterPro" id="IPR011009">
    <property type="entry name" value="Kinase-like_dom_sf"/>
</dbReference>